<feature type="transmembrane region" description="Helical" evidence="1">
    <location>
        <begin position="422"/>
        <end position="446"/>
    </location>
</feature>
<dbReference type="PANTHER" id="PTHR42698:SF1">
    <property type="entry name" value="GTPASE ERA, MITOCHONDRIAL"/>
    <property type="match status" value="1"/>
</dbReference>
<keyword evidence="4" id="KW-1185">Reference proteome</keyword>
<sequence>MSQIASQLATLTEALDLAQGRVPAEAEAHARAVLAHAPRRLAAGAQTVVAIAGATGSGKSSLFNALTGTRLAEQGPRRPTTSSTMAASFSATNNQLLDLLAVPRRHEVEAPADGMQDLILLDLPDHDSTATAHRDEVDRLVALVDQFIWVLDPQKYADAALHQRYLRPLARHREVITVVLNQADKLSPEDISRCLAHIRRLLDDDGLHDVPILATSAVTGMGIDDLRTRLARLAQGKRAAATRLQADVAVAARSLDGAIGRAETRGVSRETVSRLNAQLSAAAGVPIVVDAVRSSVRHRGRLATGWPLVKWIGRLKPDPLKRLRLGGRRGTAPAELEPMGDLARSSLPARSAAASSHLSTGLRSLANELSDGMPAGWRDAVYRAVHTSEATLPDQLDRAVVATDLKVDRTPVWWQVIRGLQWLLIAAVVAGALWLTLNVVLGYFGLPRVDVYPMGPDGGLQVPVPTLMVIGGLLLGIVLSALSGLAINAAANGAAKRARKALAVSVAEVGREHVVAPAEAEVQRYAQARAAVDRIVG</sequence>
<protein>
    <submittedName>
        <fullName evidence="3">50S ribosome-binding GTPase</fullName>
    </submittedName>
</protein>
<evidence type="ECO:0000256" key="1">
    <source>
        <dbReference type="SAM" id="Phobius"/>
    </source>
</evidence>
<reference evidence="4" key="1">
    <citation type="journal article" date="2019" name="Int. J. Syst. Evol. Microbiol.">
        <title>The Global Catalogue of Microorganisms (GCM) 10K type strain sequencing project: providing services to taxonomists for standard genome sequencing and annotation.</title>
        <authorList>
            <consortium name="The Broad Institute Genomics Platform"/>
            <consortium name="The Broad Institute Genome Sequencing Center for Infectious Disease"/>
            <person name="Wu L."/>
            <person name="Ma J."/>
        </authorList>
    </citation>
    <scope>NUCLEOTIDE SEQUENCE [LARGE SCALE GENOMIC DNA]</scope>
    <source>
        <strain evidence="4">JCM 19125</strain>
    </source>
</reference>
<dbReference type="SUPFAM" id="SSF52540">
    <property type="entry name" value="P-loop containing nucleoside triphosphate hydrolases"/>
    <property type="match status" value="1"/>
</dbReference>
<dbReference type="InterPro" id="IPR006073">
    <property type="entry name" value="GTP-bd"/>
</dbReference>
<keyword evidence="1" id="KW-0472">Membrane</keyword>
<keyword evidence="1" id="KW-0812">Transmembrane</keyword>
<dbReference type="PANTHER" id="PTHR42698">
    <property type="entry name" value="GTPASE ERA"/>
    <property type="match status" value="1"/>
</dbReference>
<dbReference type="InterPro" id="IPR027417">
    <property type="entry name" value="P-loop_NTPase"/>
</dbReference>
<dbReference type="Proteomes" id="UP001501521">
    <property type="component" value="Unassembled WGS sequence"/>
</dbReference>
<dbReference type="InterPro" id="IPR005662">
    <property type="entry name" value="GTPase_Era-like"/>
</dbReference>
<feature type="domain" description="G" evidence="2">
    <location>
        <begin position="49"/>
        <end position="163"/>
    </location>
</feature>
<gene>
    <name evidence="3" type="ORF">GCM10025789_29450</name>
</gene>
<name>A0ABP9FMV4_9ACTN</name>
<evidence type="ECO:0000313" key="3">
    <source>
        <dbReference type="EMBL" id="GAA4908031.1"/>
    </source>
</evidence>
<feature type="transmembrane region" description="Helical" evidence="1">
    <location>
        <begin position="466"/>
        <end position="491"/>
    </location>
</feature>
<evidence type="ECO:0000313" key="4">
    <source>
        <dbReference type="Proteomes" id="UP001501521"/>
    </source>
</evidence>
<dbReference type="Gene3D" id="3.40.50.300">
    <property type="entry name" value="P-loop containing nucleotide triphosphate hydrolases"/>
    <property type="match status" value="1"/>
</dbReference>
<accession>A0ABP9FMV4</accession>
<proteinExistence type="predicted"/>
<organism evidence="3 4">
    <name type="scientific">Tessaracoccus lubricantis</name>
    <dbReference type="NCBI Taxonomy" id="545543"/>
    <lineage>
        <taxon>Bacteria</taxon>
        <taxon>Bacillati</taxon>
        <taxon>Actinomycetota</taxon>
        <taxon>Actinomycetes</taxon>
        <taxon>Propionibacteriales</taxon>
        <taxon>Propionibacteriaceae</taxon>
        <taxon>Tessaracoccus</taxon>
    </lineage>
</organism>
<evidence type="ECO:0000259" key="2">
    <source>
        <dbReference type="Pfam" id="PF01926"/>
    </source>
</evidence>
<dbReference type="RefSeq" id="WP_345584222.1">
    <property type="nucleotide sequence ID" value="NZ_BAABLV010000044.1"/>
</dbReference>
<keyword evidence="1" id="KW-1133">Transmembrane helix</keyword>
<dbReference type="EMBL" id="BAABLV010000044">
    <property type="protein sequence ID" value="GAA4908031.1"/>
    <property type="molecule type" value="Genomic_DNA"/>
</dbReference>
<comment type="caution">
    <text evidence="3">The sequence shown here is derived from an EMBL/GenBank/DDBJ whole genome shotgun (WGS) entry which is preliminary data.</text>
</comment>
<dbReference type="Pfam" id="PF01926">
    <property type="entry name" value="MMR_HSR1"/>
    <property type="match status" value="1"/>
</dbReference>